<dbReference type="EMBL" id="JAUPFM010000002">
    <property type="protein sequence ID" value="KAK2858868.1"/>
    <property type="molecule type" value="Genomic_DNA"/>
</dbReference>
<reference evidence="1" key="1">
    <citation type="submission" date="2023-07" db="EMBL/GenBank/DDBJ databases">
        <title>Chromosome-level Genome Assembly of Striped Snakehead (Channa striata).</title>
        <authorList>
            <person name="Liu H."/>
        </authorList>
    </citation>
    <scope>NUCLEOTIDE SEQUENCE</scope>
    <source>
        <strain evidence="1">Gz</strain>
        <tissue evidence="1">Muscle</tissue>
    </source>
</reference>
<gene>
    <name evidence="1" type="ORF">Q5P01_003488</name>
</gene>
<dbReference type="Proteomes" id="UP001187415">
    <property type="component" value="Unassembled WGS sequence"/>
</dbReference>
<sequence length="68" mass="7569">MMRMAVLKMKSDLLLVLSKFGSKRCGNLREGELTTLRGPELGAEETRSTIVRVTRETPTGDKLSFGVR</sequence>
<name>A0AA88T0C9_CHASR</name>
<organism evidence="1 2">
    <name type="scientific">Channa striata</name>
    <name type="common">Snakehead murrel</name>
    <name type="synonym">Ophicephalus striatus</name>
    <dbReference type="NCBI Taxonomy" id="64152"/>
    <lineage>
        <taxon>Eukaryota</taxon>
        <taxon>Metazoa</taxon>
        <taxon>Chordata</taxon>
        <taxon>Craniata</taxon>
        <taxon>Vertebrata</taxon>
        <taxon>Euteleostomi</taxon>
        <taxon>Actinopterygii</taxon>
        <taxon>Neopterygii</taxon>
        <taxon>Teleostei</taxon>
        <taxon>Neoteleostei</taxon>
        <taxon>Acanthomorphata</taxon>
        <taxon>Anabantaria</taxon>
        <taxon>Anabantiformes</taxon>
        <taxon>Channoidei</taxon>
        <taxon>Channidae</taxon>
        <taxon>Channa</taxon>
    </lineage>
</organism>
<keyword evidence="2" id="KW-1185">Reference proteome</keyword>
<proteinExistence type="predicted"/>
<protein>
    <submittedName>
        <fullName evidence="1">Uncharacterized protein</fullName>
    </submittedName>
</protein>
<comment type="caution">
    <text evidence="1">The sequence shown here is derived from an EMBL/GenBank/DDBJ whole genome shotgun (WGS) entry which is preliminary data.</text>
</comment>
<evidence type="ECO:0000313" key="2">
    <source>
        <dbReference type="Proteomes" id="UP001187415"/>
    </source>
</evidence>
<evidence type="ECO:0000313" key="1">
    <source>
        <dbReference type="EMBL" id="KAK2858868.1"/>
    </source>
</evidence>
<accession>A0AA88T0C9</accession>
<dbReference type="AlphaFoldDB" id="A0AA88T0C9"/>